<accession>X1C3G2</accession>
<sequence>LFLEPFQCCSHISQELQNLTSITSILIILFNKFALNYKIYESDESCQSQDRKTAKEIYGFSKIVIIPILYFLTNYNT</sequence>
<name>X1C3G2_9ZZZZ</name>
<gene>
    <name evidence="1" type="ORF">S01H4_50279</name>
</gene>
<comment type="caution">
    <text evidence="1">The sequence shown here is derived from an EMBL/GenBank/DDBJ whole genome shotgun (WGS) entry which is preliminary data.</text>
</comment>
<organism evidence="1">
    <name type="scientific">marine sediment metagenome</name>
    <dbReference type="NCBI Taxonomy" id="412755"/>
    <lineage>
        <taxon>unclassified sequences</taxon>
        <taxon>metagenomes</taxon>
        <taxon>ecological metagenomes</taxon>
    </lineage>
</organism>
<reference evidence="1" key="1">
    <citation type="journal article" date="2014" name="Front. Microbiol.">
        <title>High frequency of phylogenetically diverse reductive dehalogenase-homologous genes in deep subseafloor sedimentary metagenomes.</title>
        <authorList>
            <person name="Kawai M."/>
            <person name="Futagami T."/>
            <person name="Toyoda A."/>
            <person name="Takaki Y."/>
            <person name="Nishi S."/>
            <person name="Hori S."/>
            <person name="Arai W."/>
            <person name="Tsubouchi T."/>
            <person name="Morono Y."/>
            <person name="Uchiyama I."/>
            <person name="Ito T."/>
            <person name="Fujiyama A."/>
            <person name="Inagaki F."/>
            <person name="Takami H."/>
        </authorList>
    </citation>
    <scope>NUCLEOTIDE SEQUENCE</scope>
    <source>
        <strain evidence="1">Expedition CK06-06</strain>
    </source>
</reference>
<evidence type="ECO:0000313" key="1">
    <source>
        <dbReference type="EMBL" id="GAG90943.1"/>
    </source>
</evidence>
<dbReference type="AlphaFoldDB" id="X1C3G2"/>
<proteinExistence type="predicted"/>
<dbReference type="EMBL" id="BART01028533">
    <property type="protein sequence ID" value="GAG90943.1"/>
    <property type="molecule type" value="Genomic_DNA"/>
</dbReference>
<protein>
    <submittedName>
        <fullName evidence="1">Uncharacterized protein</fullName>
    </submittedName>
</protein>
<feature type="non-terminal residue" evidence="1">
    <location>
        <position position="1"/>
    </location>
</feature>